<dbReference type="Proteomes" id="UP000499080">
    <property type="component" value="Unassembled WGS sequence"/>
</dbReference>
<evidence type="ECO:0000313" key="3">
    <source>
        <dbReference type="Proteomes" id="UP000499080"/>
    </source>
</evidence>
<feature type="compositionally biased region" description="Low complexity" evidence="1">
    <location>
        <begin position="16"/>
        <end position="25"/>
    </location>
</feature>
<evidence type="ECO:0000256" key="1">
    <source>
        <dbReference type="SAM" id="MobiDB-lite"/>
    </source>
</evidence>
<gene>
    <name evidence="2" type="ORF">AVEN_252319_1</name>
</gene>
<dbReference type="AlphaFoldDB" id="A0A4Y2ASL6"/>
<evidence type="ECO:0000313" key="2">
    <source>
        <dbReference type="EMBL" id="GBL82116.1"/>
    </source>
</evidence>
<reference evidence="2 3" key="1">
    <citation type="journal article" date="2019" name="Sci. Rep.">
        <title>Orb-weaving spider Araneus ventricosus genome elucidates the spidroin gene catalogue.</title>
        <authorList>
            <person name="Kono N."/>
            <person name="Nakamura H."/>
            <person name="Ohtoshi R."/>
            <person name="Moran D.A.P."/>
            <person name="Shinohara A."/>
            <person name="Yoshida Y."/>
            <person name="Fujiwara M."/>
            <person name="Mori M."/>
            <person name="Tomita M."/>
            <person name="Arakawa K."/>
        </authorList>
    </citation>
    <scope>NUCLEOTIDE SEQUENCE [LARGE SCALE GENOMIC DNA]</scope>
</reference>
<accession>A0A4Y2ASL6</accession>
<sequence>MFSVLLSETQKHNTKSLSQSSRHTTSSLLFQSFSLSLCRDRPPPKFTSTPWFNAPSNALYRLNVAKRSQDNLNDPSPEVLQPPLQTPPLPSFSILSSSSASTLHQLHLL</sequence>
<dbReference type="EMBL" id="BGPR01000028">
    <property type="protein sequence ID" value="GBL82116.1"/>
    <property type="molecule type" value="Genomic_DNA"/>
</dbReference>
<organism evidence="2 3">
    <name type="scientific">Araneus ventricosus</name>
    <name type="common">Orbweaver spider</name>
    <name type="synonym">Epeira ventricosa</name>
    <dbReference type="NCBI Taxonomy" id="182803"/>
    <lineage>
        <taxon>Eukaryota</taxon>
        <taxon>Metazoa</taxon>
        <taxon>Ecdysozoa</taxon>
        <taxon>Arthropoda</taxon>
        <taxon>Chelicerata</taxon>
        <taxon>Arachnida</taxon>
        <taxon>Araneae</taxon>
        <taxon>Araneomorphae</taxon>
        <taxon>Entelegynae</taxon>
        <taxon>Araneoidea</taxon>
        <taxon>Araneidae</taxon>
        <taxon>Araneus</taxon>
    </lineage>
</organism>
<name>A0A4Y2ASL6_ARAVE</name>
<comment type="caution">
    <text evidence="2">The sequence shown here is derived from an EMBL/GenBank/DDBJ whole genome shotgun (WGS) entry which is preliminary data.</text>
</comment>
<proteinExistence type="predicted"/>
<protein>
    <submittedName>
        <fullName evidence="2">Uncharacterized protein</fullName>
    </submittedName>
</protein>
<feature type="region of interest" description="Disordered" evidence="1">
    <location>
        <begin position="66"/>
        <end position="85"/>
    </location>
</feature>
<keyword evidence="3" id="KW-1185">Reference proteome</keyword>
<feature type="region of interest" description="Disordered" evidence="1">
    <location>
        <begin position="1"/>
        <end position="25"/>
    </location>
</feature>